<dbReference type="EMBL" id="JAOPKB010000008">
    <property type="protein sequence ID" value="MCU4973819.1"/>
    <property type="molecule type" value="Genomic_DNA"/>
</dbReference>
<organism evidence="2 3">
    <name type="scientific">Natronoglomus mannanivorans</name>
    <dbReference type="NCBI Taxonomy" id="2979990"/>
    <lineage>
        <taxon>Archaea</taxon>
        <taxon>Methanobacteriati</taxon>
        <taxon>Methanobacteriota</taxon>
        <taxon>Stenosarchaea group</taxon>
        <taxon>Halobacteria</taxon>
        <taxon>Halobacteriales</taxon>
        <taxon>Natrialbaceae</taxon>
        <taxon>Natronoglomus</taxon>
    </lineage>
</organism>
<evidence type="ECO:0000313" key="3">
    <source>
        <dbReference type="Proteomes" id="UP001320972"/>
    </source>
</evidence>
<dbReference type="SUPFAM" id="SSF51658">
    <property type="entry name" value="Xylose isomerase-like"/>
    <property type="match status" value="1"/>
</dbReference>
<dbReference type="PANTHER" id="PTHR12110:SF41">
    <property type="entry name" value="INOSOSE DEHYDRATASE"/>
    <property type="match status" value="1"/>
</dbReference>
<reference evidence="2 3" key="1">
    <citation type="submission" date="2022-09" db="EMBL/GenBank/DDBJ databases">
        <title>Enrichment on poylsaccharides allowed isolation of novel metabolic and taxonomic groups of Haloarchaea.</title>
        <authorList>
            <person name="Sorokin D.Y."/>
            <person name="Elcheninov A.G."/>
            <person name="Khizhniak T.V."/>
            <person name="Kolganova T.V."/>
            <person name="Kublanov I.V."/>
        </authorList>
    </citation>
    <scope>NUCLEOTIDE SEQUENCE [LARGE SCALE GENOMIC DNA]</scope>
    <source>
        <strain evidence="2 3">AArc-m2/3/4</strain>
    </source>
</reference>
<dbReference type="Proteomes" id="UP001320972">
    <property type="component" value="Unassembled WGS sequence"/>
</dbReference>
<dbReference type="RefSeq" id="WP_338008153.1">
    <property type="nucleotide sequence ID" value="NZ_JAOPKB010000008.1"/>
</dbReference>
<keyword evidence="2" id="KW-0413">Isomerase</keyword>
<dbReference type="InterPro" id="IPR050312">
    <property type="entry name" value="IolE/XylAMocC-like"/>
</dbReference>
<accession>A0ABT2QFZ4</accession>
<keyword evidence="3" id="KW-1185">Reference proteome</keyword>
<dbReference type="GO" id="GO:0016853">
    <property type="term" value="F:isomerase activity"/>
    <property type="evidence" value="ECO:0007669"/>
    <property type="project" value="UniProtKB-KW"/>
</dbReference>
<evidence type="ECO:0000313" key="2">
    <source>
        <dbReference type="EMBL" id="MCU4973819.1"/>
    </source>
</evidence>
<protein>
    <submittedName>
        <fullName evidence="2">Sugar phosphate isomerase/epimerase</fullName>
    </submittedName>
</protein>
<proteinExistence type="predicted"/>
<comment type="caution">
    <text evidence="2">The sequence shown here is derived from an EMBL/GenBank/DDBJ whole genome shotgun (WGS) entry which is preliminary data.</text>
</comment>
<name>A0ABT2QFZ4_9EURY</name>
<dbReference type="Gene3D" id="3.20.20.150">
    <property type="entry name" value="Divalent-metal-dependent TIM barrel enzymes"/>
    <property type="match status" value="1"/>
</dbReference>
<dbReference type="Pfam" id="PF01261">
    <property type="entry name" value="AP_endonuc_2"/>
    <property type="match status" value="1"/>
</dbReference>
<evidence type="ECO:0000259" key="1">
    <source>
        <dbReference type="Pfam" id="PF01261"/>
    </source>
</evidence>
<gene>
    <name evidence="2" type="ORF">OB955_13860</name>
</gene>
<dbReference type="InterPro" id="IPR036237">
    <property type="entry name" value="Xyl_isomerase-like_sf"/>
</dbReference>
<dbReference type="PANTHER" id="PTHR12110">
    <property type="entry name" value="HYDROXYPYRUVATE ISOMERASE"/>
    <property type="match status" value="1"/>
</dbReference>
<sequence length="259" mass="28603">MNLGLCTIALQEESIEDALATAADAGYDGVELWGKDHVGAPERCHEIRETAAELGLEIPVYGSYLRPGTPEYDEEVETELERAETLGASLIRVWAGQEEYQDATDDHWADVVRDTTDLADRAADRGFGVTVEKHEGTVTNTEAGARELIEGVDRENCGLNWQPLFEFDAETILEEARSLAPLSNNVHLQAVAEHGDSWHDRSLLEDAYFDVPAILEAFAETGFDGYVEVEFVTDDLEVEAAIERDREFLASVVGVDGER</sequence>
<feature type="domain" description="Xylose isomerase-like TIM barrel" evidence="1">
    <location>
        <begin position="20"/>
        <end position="251"/>
    </location>
</feature>
<dbReference type="InterPro" id="IPR013022">
    <property type="entry name" value="Xyl_isomerase-like_TIM-brl"/>
</dbReference>